<gene>
    <name evidence="4" type="ORF">AC578_9371</name>
</gene>
<dbReference type="Proteomes" id="UP000070133">
    <property type="component" value="Unassembled WGS sequence"/>
</dbReference>
<accession>A0A139H1N7</accession>
<evidence type="ECO:0000313" key="4">
    <source>
        <dbReference type="EMBL" id="KXS96321.1"/>
    </source>
</evidence>
<dbReference type="PROSITE" id="PS51186">
    <property type="entry name" value="GNAT"/>
    <property type="match status" value="1"/>
</dbReference>
<keyword evidence="2" id="KW-0812">Transmembrane</keyword>
<keyword evidence="2" id="KW-1133">Transmembrane helix</keyword>
<dbReference type="EMBL" id="LFZN01000178">
    <property type="protein sequence ID" value="KXS96321.1"/>
    <property type="molecule type" value="Genomic_DNA"/>
</dbReference>
<dbReference type="GO" id="GO:0016747">
    <property type="term" value="F:acyltransferase activity, transferring groups other than amino-acyl groups"/>
    <property type="evidence" value="ECO:0007669"/>
    <property type="project" value="InterPro"/>
</dbReference>
<name>A0A139H1N7_9PEZI</name>
<feature type="transmembrane region" description="Helical" evidence="2">
    <location>
        <begin position="249"/>
        <end position="270"/>
    </location>
</feature>
<evidence type="ECO:0000259" key="3">
    <source>
        <dbReference type="PROSITE" id="PS51186"/>
    </source>
</evidence>
<evidence type="ECO:0000256" key="1">
    <source>
        <dbReference type="SAM" id="MobiDB-lite"/>
    </source>
</evidence>
<feature type="domain" description="N-acetyltransferase" evidence="3">
    <location>
        <begin position="254"/>
        <end position="400"/>
    </location>
</feature>
<dbReference type="Pfam" id="PF00583">
    <property type="entry name" value="Acetyltransf_1"/>
    <property type="match status" value="1"/>
</dbReference>
<protein>
    <recommendedName>
        <fullName evidence="3">N-acetyltransferase domain-containing protein</fullName>
    </recommendedName>
</protein>
<dbReference type="InterPro" id="IPR000182">
    <property type="entry name" value="GNAT_dom"/>
</dbReference>
<keyword evidence="5" id="KW-1185">Reference proteome</keyword>
<organism evidence="4 5">
    <name type="scientific">Pseudocercospora eumusae</name>
    <dbReference type="NCBI Taxonomy" id="321146"/>
    <lineage>
        <taxon>Eukaryota</taxon>
        <taxon>Fungi</taxon>
        <taxon>Dikarya</taxon>
        <taxon>Ascomycota</taxon>
        <taxon>Pezizomycotina</taxon>
        <taxon>Dothideomycetes</taxon>
        <taxon>Dothideomycetidae</taxon>
        <taxon>Mycosphaerellales</taxon>
        <taxon>Mycosphaerellaceae</taxon>
        <taxon>Pseudocercospora</taxon>
    </lineage>
</organism>
<proteinExistence type="predicted"/>
<reference evidence="4 5" key="1">
    <citation type="submission" date="2015-07" db="EMBL/GenBank/DDBJ databases">
        <title>Comparative genomics of the Sigatoka disease complex on banana suggests a link between parallel evolutionary changes in Pseudocercospora fijiensis and Pseudocercospora eumusae and increased virulence on the banana host.</title>
        <authorList>
            <person name="Chang T.-C."/>
            <person name="Salvucci A."/>
            <person name="Crous P.W."/>
            <person name="Stergiopoulos I."/>
        </authorList>
    </citation>
    <scope>NUCLEOTIDE SEQUENCE [LARGE SCALE GENOMIC DNA]</scope>
    <source>
        <strain evidence="4 5">CBS 114824</strain>
    </source>
</reference>
<dbReference type="OrthoDB" id="5343688at2759"/>
<dbReference type="AlphaFoldDB" id="A0A139H1N7"/>
<dbReference type="Gene3D" id="3.40.630.30">
    <property type="match status" value="1"/>
</dbReference>
<feature type="region of interest" description="Disordered" evidence="1">
    <location>
        <begin position="133"/>
        <end position="180"/>
    </location>
</feature>
<comment type="caution">
    <text evidence="4">The sequence shown here is derived from an EMBL/GenBank/DDBJ whole genome shotgun (WGS) entry which is preliminary data.</text>
</comment>
<keyword evidence="2" id="KW-0472">Membrane</keyword>
<dbReference type="InterPro" id="IPR016181">
    <property type="entry name" value="Acyl_CoA_acyltransferase"/>
</dbReference>
<dbReference type="CDD" id="cd04301">
    <property type="entry name" value="NAT_SF"/>
    <property type="match status" value="1"/>
</dbReference>
<dbReference type="SUPFAM" id="SSF55729">
    <property type="entry name" value="Acyl-CoA N-acyltransferases (Nat)"/>
    <property type="match status" value="1"/>
</dbReference>
<sequence>MGRLHPKGHFLDMQLANGYSSTATTTTTTTTYLHPSHAHASSYITPLRLAPREEFTRVQLQKQRIYEFNSKVLVDPSAIPGFKTSAASLEAFNGASASSPNVYSYCCHTYRIRVLMGKTPAFFGSLRTNLRLHASPPPSPISTPNSMRGSATSLPPPSPLSGSVDSVMDAETTDKVTPEDPLAGVPELSSYLATDDFERMEALKLVADSIAQQRNAANRALIFHPLNMAVMIGVLAFVGRWLTEKGYDWLMVGSTVLGILMAGLAGCRIWSQEYILRAEDINWAWAGDADFLVTKFGDEVIGAVLIEWVSGESRTKKRKAWRGLIKAWTVKLKYRGKGVGSGLLEDAVKEAKKKGAESLEFDDDHANSKRVLPRIYNGAFDQREAKAREQLQDLMETSPNRKRK</sequence>
<feature type="transmembrane region" description="Helical" evidence="2">
    <location>
        <begin position="221"/>
        <end position="243"/>
    </location>
</feature>
<evidence type="ECO:0000313" key="5">
    <source>
        <dbReference type="Proteomes" id="UP000070133"/>
    </source>
</evidence>
<evidence type="ECO:0000256" key="2">
    <source>
        <dbReference type="SAM" id="Phobius"/>
    </source>
</evidence>